<dbReference type="Proteomes" id="UP000243579">
    <property type="component" value="Unassembled WGS sequence"/>
</dbReference>
<accession>A0A1V9YAX6</accession>
<protein>
    <submittedName>
        <fullName evidence="1">Uncharacterized protein</fullName>
    </submittedName>
</protein>
<organism evidence="1 2">
    <name type="scientific">Achlya hypogyna</name>
    <name type="common">Oomycete</name>
    <name type="synonym">Protoachlya hypogyna</name>
    <dbReference type="NCBI Taxonomy" id="1202772"/>
    <lineage>
        <taxon>Eukaryota</taxon>
        <taxon>Sar</taxon>
        <taxon>Stramenopiles</taxon>
        <taxon>Oomycota</taxon>
        <taxon>Saprolegniomycetes</taxon>
        <taxon>Saprolegniales</taxon>
        <taxon>Achlyaceae</taxon>
        <taxon>Achlya</taxon>
    </lineage>
</organism>
<evidence type="ECO:0000313" key="2">
    <source>
        <dbReference type="Proteomes" id="UP000243579"/>
    </source>
</evidence>
<proteinExistence type="predicted"/>
<name>A0A1V9YAX6_ACHHY</name>
<sequence>MNPPKPQPVCVLVRRQFSLTILTRYVNVKAALVAAAPCPVLLAIDAFVRHRPTERFALDADARQIYLEPNAGGKSVVSEALSMQYMHEAFGADAVVTEMRIKYWSSNWKKVDYLCSIAAERVAVSVTRAMKFPDPAAWTNDDARFLLRKKLFGLVVARSGVCKEQRYTKSVLHIWCQTKAIALSIAACYEAVVDELDIAANVILIATIATAESCIFYDDLASIAP</sequence>
<evidence type="ECO:0000313" key="1">
    <source>
        <dbReference type="EMBL" id="OQR82880.1"/>
    </source>
</evidence>
<reference evidence="1 2" key="1">
    <citation type="journal article" date="2014" name="Genome Biol. Evol.">
        <title>The secreted proteins of Achlya hypogyna and Thraustotheca clavata identify the ancestral oomycete secretome and reveal gene acquisitions by horizontal gene transfer.</title>
        <authorList>
            <person name="Misner I."/>
            <person name="Blouin N."/>
            <person name="Leonard G."/>
            <person name="Richards T.A."/>
            <person name="Lane C.E."/>
        </authorList>
    </citation>
    <scope>NUCLEOTIDE SEQUENCE [LARGE SCALE GENOMIC DNA]</scope>
    <source>
        <strain evidence="1 2">ATCC 48635</strain>
    </source>
</reference>
<dbReference type="EMBL" id="JNBR01002411">
    <property type="protein sequence ID" value="OQR82880.1"/>
    <property type="molecule type" value="Genomic_DNA"/>
</dbReference>
<comment type="caution">
    <text evidence="1">The sequence shown here is derived from an EMBL/GenBank/DDBJ whole genome shotgun (WGS) entry which is preliminary data.</text>
</comment>
<dbReference type="OrthoDB" id="10260545at2759"/>
<gene>
    <name evidence="1" type="ORF">ACHHYP_15398</name>
</gene>
<keyword evidence="2" id="KW-1185">Reference proteome</keyword>
<dbReference type="AlphaFoldDB" id="A0A1V9YAX6"/>